<evidence type="ECO:0000256" key="6">
    <source>
        <dbReference type="SAM" id="MobiDB-lite"/>
    </source>
</evidence>
<dbReference type="PANTHER" id="PTHR23427">
    <property type="entry name" value="SURFEIT LOCUS PROTEIN"/>
    <property type="match status" value="1"/>
</dbReference>
<evidence type="ECO:0000256" key="5">
    <source>
        <dbReference type="RuleBase" id="RU363076"/>
    </source>
</evidence>
<dbReference type="InterPro" id="IPR045214">
    <property type="entry name" value="Surf1/Surf4"/>
</dbReference>
<keyword evidence="5" id="KW-0999">Mitochondrion inner membrane</keyword>
<keyword evidence="2 5" id="KW-0812">Transmembrane</keyword>
<keyword evidence="5" id="KW-0496">Mitochondrion</keyword>
<dbReference type="PANTHER" id="PTHR23427:SF2">
    <property type="entry name" value="SURFEIT LOCUS PROTEIN 1"/>
    <property type="match status" value="1"/>
</dbReference>
<protein>
    <recommendedName>
        <fullName evidence="5">SURF1-like protein</fullName>
    </recommendedName>
</protein>
<keyword evidence="4 5" id="KW-0472">Membrane</keyword>
<dbReference type="OrthoDB" id="10040024at2759"/>
<accession>A0A7J6LQP2</accession>
<keyword evidence="8" id="KW-1185">Reference proteome</keyword>
<organism evidence="7 8">
    <name type="scientific">Perkinsus chesapeaki</name>
    <name type="common">Clam parasite</name>
    <name type="synonym">Perkinsus andrewsi</name>
    <dbReference type="NCBI Taxonomy" id="330153"/>
    <lineage>
        <taxon>Eukaryota</taxon>
        <taxon>Sar</taxon>
        <taxon>Alveolata</taxon>
        <taxon>Perkinsozoa</taxon>
        <taxon>Perkinsea</taxon>
        <taxon>Perkinsida</taxon>
        <taxon>Perkinsidae</taxon>
        <taxon>Perkinsus</taxon>
    </lineage>
</organism>
<comment type="function">
    <text evidence="5">Probably involved in the biogenesis of the COX complex.</text>
</comment>
<dbReference type="Proteomes" id="UP000591131">
    <property type="component" value="Unassembled WGS sequence"/>
</dbReference>
<dbReference type="EMBL" id="JAAPAO010000375">
    <property type="protein sequence ID" value="KAF4661523.1"/>
    <property type="molecule type" value="Genomic_DNA"/>
</dbReference>
<evidence type="ECO:0000256" key="2">
    <source>
        <dbReference type="ARBA" id="ARBA00022692"/>
    </source>
</evidence>
<dbReference type="CDD" id="cd06662">
    <property type="entry name" value="SURF1"/>
    <property type="match status" value="1"/>
</dbReference>
<dbReference type="GO" id="GO:0005743">
    <property type="term" value="C:mitochondrial inner membrane"/>
    <property type="evidence" value="ECO:0007669"/>
    <property type="project" value="UniProtKB-SubCell"/>
</dbReference>
<comment type="caution">
    <text evidence="7">The sequence shown here is derived from an EMBL/GenBank/DDBJ whole genome shotgun (WGS) entry which is preliminary data.</text>
</comment>
<reference evidence="7 8" key="1">
    <citation type="submission" date="2020-04" db="EMBL/GenBank/DDBJ databases">
        <title>Perkinsus chesapeaki whole genome sequence.</title>
        <authorList>
            <person name="Bogema D.R."/>
        </authorList>
    </citation>
    <scope>NUCLEOTIDE SEQUENCE [LARGE SCALE GENOMIC DNA]</scope>
    <source>
        <strain evidence="7">ATCC PRA-425</strain>
    </source>
</reference>
<feature type="transmembrane region" description="Helical" evidence="5">
    <location>
        <begin position="296"/>
        <end position="315"/>
    </location>
</feature>
<dbReference type="Pfam" id="PF02104">
    <property type="entry name" value="SURF1"/>
    <property type="match status" value="1"/>
</dbReference>
<name>A0A7J6LQP2_PERCH</name>
<dbReference type="AlphaFoldDB" id="A0A7J6LQP2"/>
<feature type="transmembrane region" description="Helical" evidence="5">
    <location>
        <begin position="525"/>
        <end position="544"/>
    </location>
</feature>
<evidence type="ECO:0000256" key="1">
    <source>
        <dbReference type="ARBA" id="ARBA00004370"/>
    </source>
</evidence>
<proteinExistence type="inferred from homology"/>
<feature type="region of interest" description="Disordered" evidence="6">
    <location>
        <begin position="59"/>
        <end position="110"/>
    </location>
</feature>
<comment type="similarity">
    <text evidence="5">Belongs to the SURF1 family.</text>
</comment>
<dbReference type="InterPro" id="IPR002994">
    <property type="entry name" value="Surf1/Shy1"/>
</dbReference>
<feature type="compositionally biased region" description="Basic and acidic residues" evidence="6">
    <location>
        <begin position="87"/>
        <end position="96"/>
    </location>
</feature>
<evidence type="ECO:0000313" key="7">
    <source>
        <dbReference type="EMBL" id="KAF4661523.1"/>
    </source>
</evidence>
<feature type="compositionally biased region" description="Low complexity" evidence="6">
    <location>
        <begin position="73"/>
        <end position="86"/>
    </location>
</feature>
<sequence>MSSGGASASLCDFTSLIGSDWRHNPDVNATVPYEYKSAWELKQDIWKREQRSKIIDKKLGSDTKEVSPPITLSSSRRAQTSSQRPSIIEKPDDVRTTDSPNTPSERQVARATLPSRDALLTGRLTSPVLVLPPEQKSLVLLYETLHMRDPHSTPGAPDSSAVEEGDVMIKNKREADLGDDKTLEGIKDRIQGRDSAWKHPLAELENPNLPENDGLSEHGEALPPTLYTESTTGQVIYPATEEDIEILSEAEHRFIDPHECEGSVVIRVVRLSDPVTSPVGRVVRNRQYGIRGHEKYFIVGFATMCTCLIFSFGIWQLRRMKFKKEIIEKRHERLNMPRIEVKGSPFPWNENNLADYEYRVVQVSGVYDHSKEIWVGPRPAQTPYEMKKPGYLVITPLRMADGSTVMVNRGMLPFEWLASTEKKETNEWVTVRGVLVAGELMSFKKSMMRLRNNPAARHFRYLVPDELVECVDARNHTEAGLALINAYDVRYEDDPYNARRAFRPPFDVKKRHDYMVFYCDEHVHFNYAMQWFIMGTIIFVASLFKFVEVSRWRW</sequence>
<evidence type="ECO:0000256" key="4">
    <source>
        <dbReference type="ARBA" id="ARBA00023136"/>
    </source>
</evidence>
<gene>
    <name evidence="7" type="ORF">FOL47_006644</name>
</gene>
<evidence type="ECO:0000313" key="8">
    <source>
        <dbReference type="Proteomes" id="UP000591131"/>
    </source>
</evidence>
<comment type="subcellular location">
    <subcellularLocation>
        <location evidence="1">Membrane</location>
    </subcellularLocation>
    <subcellularLocation>
        <location evidence="5">Mitochondrion inner membrane</location>
        <topology evidence="5">Multi-pass membrane protein</topology>
    </subcellularLocation>
</comment>
<dbReference type="PROSITE" id="PS50895">
    <property type="entry name" value="SURF1"/>
    <property type="match status" value="1"/>
</dbReference>
<keyword evidence="3 5" id="KW-1133">Transmembrane helix</keyword>
<evidence type="ECO:0000256" key="3">
    <source>
        <dbReference type="ARBA" id="ARBA00022989"/>
    </source>
</evidence>